<feature type="region of interest" description="Disordered" evidence="1">
    <location>
        <begin position="15"/>
        <end position="43"/>
    </location>
</feature>
<dbReference type="AlphaFoldDB" id="A0A4U0U3K7"/>
<sequence length="377" mass="41178">MNGICLRCALRLQRTAQPPTPSPSTTRTLSSTTARRKHHGIPTFFETPQPDLNAVLTALRTTHFIPAALHAPDRRLILGKKNKQQLADNPTTVSIAGEEIPLQWLDRTRDIPNRTTLFHRAVSLMAAEDHWRNLPVLLTGLNNAGLTLPPHTLSKAVRKALVAGRIGLVLQCLEQTSHTGVSLANEEVLQSLLAALHTSAQTGEYSESATRAACKSATHLSHLLENPAHNSKGASLRDQTDPRFRPEVLAVPLELVSIYAYKHTGGQDPTGAVKTLTTRLLDALERHPSLTQPSAFAPQSEGPQLDMIRGLPIYQGLWLAEKILGSEMPKPELARRVCRDYGAGLRILAEALRAGGQAKEGSYGGVALWWWEGRLAE</sequence>
<evidence type="ECO:0000313" key="2">
    <source>
        <dbReference type="EMBL" id="TKA29508.1"/>
    </source>
</evidence>
<feature type="compositionally biased region" description="Low complexity" evidence="1">
    <location>
        <begin position="15"/>
        <end position="33"/>
    </location>
</feature>
<dbReference type="Proteomes" id="UP000308549">
    <property type="component" value="Unassembled WGS sequence"/>
</dbReference>
<evidence type="ECO:0000256" key="1">
    <source>
        <dbReference type="SAM" id="MobiDB-lite"/>
    </source>
</evidence>
<keyword evidence="3" id="KW-1185">Reference proteome</keyword>
<reference evidence="2 3" key="1">
    <citation type="submission" date="2017-03" db="EMBL/GenBank/DDBJ databases">
        <title>Genomes of endolithic fungi from Antarctica.</title>
        <authorList>
            <person name="Coleine C."/>
            <person name="Masonjones S."/>
            <person name="Stajich J.E."/>
        </authorList>
    </citation>
    <scope>NUCLEOTIDE SEQUENCE [LARGE SCALE GENOMIC DNA]</scope>
    <source>
        <strain evidence="2 3">CCFEE 6315</strain>
    </source>
</reference>
<organism evidence="2 3">
    <name type="scientific">Salinomyces thailandicus</name>
    <dbReference type="NCBI Taxonomy" id="706561"/>
    <lineage>
        <taxon>Eukaryota</taxon>
        <taxon>Fungi</taxon>
        <taxon>Dikarya</taxon>
        <taxon>Ascomycota</taxon>
        <taxon>Pezizomycotina</taxon>
        <taxon>Dothideomycetes</taxon>
        <taxon>Dothideomycetidae</taxon>
        <taxon>Mycosphaerellales</taxon>
        <taxon>Teratosphaeriaceae</taxon>
        <taxon>Salinomyces</taxon>
    </lineage>
</organism>
<name>A0A4U0U3K7_9PEZI</name>
<comment type="caution">
    <text evidence="2">The sequence shown here is derived from an EMBL/GenBank/DDBJ whole genome shotgun (WGS) entry which is preliminary data.</text>
</comment>
<dbReference type="OrthoDB" id="5405126at2759"/>
<gene>
    <name evidence="2" type="ORF">B0A50_03521</name>
</gene>
<proteinExistence type="predicted"/>
<accession>A0A4U0U3K7</accession>
<evidence type="ECO:0000313" key="3">
    <source>
        <dbReference type="Proteomes" id="UP000308549"/>
    </source>
</evidence>
<protein>
    <submittedName>
        <fullName evidence="2">Uncharacterized protein</fullName>
    </submittedName>
</protein>
<dbReference type="EMBL" id="NAJL01000014">
    <property type="protein sequence ID" value="TKA29508.1"/>
    <property type="molecule type" value="Genomic_DNA"/>
</dbReference>